<proteinExistence type="predicted"/>
<accession>A0AAN9MV59</accession>
<keyword evidence="2" id="KW-1185">Reference proteome</keyword>
<organism evidence="1 2">
    <name type="scientific">Canavalia gladiata</name>
    <name type="common">Sword bean</name>
    <name type="synonym">Dolichos gladiatus</name>
    <dbReference type="NCBI Taxonomy" id="3824"/>
    <lineage>
        <taxon>Eukaryota</taxon>
        <taxon>Viridiplantae</taxon>
        <taxon>Streptophyta</taxon>
        <taxon>Embryophyta</taxon>
        <taxon>Tracheophyta</taxon>
        <taxon>Spermatophyta</taxon>
        <taxon>Magnoliopsida</taxon>
        <taxon>eudicotyledons</taxon>
        <taxon>Gunneridae</taxon>
        <taxon>Pentapetalae</taxon>
        <taxon>rosids</taxon>
        <taxon>fabids</taxon>
        <taxon>Fabales</taxon>
        <taxon>Fabaceae</taxon>
        <taxon>Papilionoideae</taxon>
        <taxon>50 kb inversion clade</taxon>
        <taxon>NPAAA clade</taxon>
        <taxon>indigoferoid/millettioid clade</taxon>
        <taxon>Phaseoleae</taxon>
        <taxon>Canavalia</taxon>
    </lineage>
</organism>
<evidence type="ECO:0000313" key="1">
    <source>
        <dbReference type="EMBL" id="KAK7360491.1"/>
    </source>
</evidence>
<sequence length="104" mass="11547">MGAINEGILVIFRGLFLFGQKRRTIEELIGFSRRNSLCFPEDSGASETETRGTLKVGPLHDQTAAQLQAISMAESCLTFGLSHAPKSTVTFDHPQENYLLETRF</sequence>
<gene>
    <name evidence="1" type="ORF">VNO77_02488</name>
</gene>
<dbReference type="EMBL" id="JAYMYQ010000001">
    <property type="protein sequence ID" value="KAK7360491.1"/>
    <property type="molecule type" value="Genomic_DNA"/>
</dbReference>
<dbReference type="AlphaFoldDB" id="A0AAN9MV59"/>
<reference evidence="1 2" key="1">
    <citation type="submission" date="2024-01" db="EMBL/GenBank/DDBJ databases">
        <title>The genomes of 5 underutilized Papilionoideae crops provide insights into root nodulation and disease resistanc.</title>
        <authorList>
            <person name="Jiang F."/>
        </authorList>
    </citation>
    <scope>NUCLEOTIDE SEQUENCE [LARGE SCALE GENOMIC DNA]</scope>
    <source>
        <strain evidence="1">LVBAO_FW01</strain>
        <tissue evidence="1">Leaves</tissue>
    </source>
</reference>
<name>A0AAN9MV59_CANGL</name>
<dbReference type="Proteomes" id="UP001367508">
    <property type="component" value="Unassembled WGS sequence"/>
</dbReference>
<comment type="caution">
    <text evidence="1">The sequence shown here is derived from an EMBL/GenBank/DDBJ whole genome shotgun (WGS) entry which is preliminary data.</text>
</comment>
<evidence type="ECO:0000313" key="2">
    <source>
        <dbReference type="Proteomes" id="UP001367508"/>
    </source>
</evidence>
<protein>
    <submittedName>
        <fullName evidence="1">Uncharacterized protein</fullName>
    </submittedName>
</protein>